<protein>
    <recommendedName>
        <fullName evidence="3 8">Dihydrofolate reductase</fullName>
        <ecNumber evidence="3 8">1.5.1.3</ecNumber>
    </recommendedName>
</protein>
<comment type="function">
    <text evidence="7 8">Key enzyme in folate metabolism. Catalyzes an essential reaction for de novo glycine and purine synthesis, and for DNA precursor synthesis.</text>
</comment>
<dbReference type="EC" id="1.5.1.3" evidence="3 8"/>
<dbReference type="Gene3D" id="3.40.430.10">
    <property type="entry name" value="Dihydrofolate Reductase, subunit A"/>
    <property type="match status" value="1"/>
</dbReference>
<evidence type="ECO:0000256" key="4">
    <source>
        <dbReference type="ARBA" id="ARBA00022563"/>
    </source>
</evidence>
<dbReference type="GO" id="GO:0046654">
    <property type="term" value="P:tetrahydrofolate biosynthetic process"/>
    <property type="evidence" value="ECO:0007669"/>
    <property type="project" value="UniProtKB-UniPathway"/>
</dbReference>
<keyword evidence="4 8" id="KW-0554">One-carbon metabolism</keyword>
<evidence type="ECO:0000256" key="6">
    <source>
        <dbReference type="ARBA" id="ARBA00023002"/>
    </source>
</evidence>
<comment type="pathway">
    <text evidence="1 8">Cofactor biosynthesis; tetrahydrofolate biosynthesis; 5,6,7,8-tetrahydrofolate from 7,8-dihydrofolate: step 1/1.</text>
</comment>
<dbReference type="OrthoDB" id="9804315at2"/>
<sequence>MNSENPSLPRLALIAAVAANGTIGRDGGLPWHLPQDLQYFKARTSGHRIIMGRRTWESFPRPLPRREHVVISSQALALPEGVHLVRGLDEALCLPFAENGAMAADMVFVIGGSQVYRAALPLATDLFLTEIGAEVEGDTRFPDWDRTAFVEVAREAHAAPLADGVAAVPFAFVHYRRR</sequence>
<dbReference type="GO" id="GO:0005829">
    <property type="term" value="C:cytosol"/>
    <property type="evidence" value="ECO:0007669"/>
    <property type="project" value="TreeGrafter"/>
</dbReference>
<dbReference type="GO" id="GO:0046655">
    <property type="term" value="P:folic acid metabolic process"/>
    <property type="evidence" value="ECO:0007669"/>
    <property type="project" value="TreeGrafter"/>
</dbReference>
<keyword evidence="5 8" id="KW-0521">NADP</keyword>
<dbReference type="Proteomes" id="UP000278006">
    <property type="component" value="Unassembled WGS sequence"/>
</dbReference>
<dbReference type="GO" id="GO:0050661">
    <property type="term" value="F:NADP binding"/>
    <property type="evidence" value="ECO:0007669"/>
    <property type="project" value="InterPro"/>
</dbReference>
<comment type="similarity">
    <text evidence="2 8">Belongs to the dihydrofolate reductase family.</text>
</comment>
<reference evidence="10 11" key="1">
    <citation type="submission" date="2018-10" db="EMBL/GenBank/DDBJ databases">
        <title>Draft genome of Cortibacter populi DSM10536.</title>
        <authorList>
            <person name="Bernier A.-M."/>
            <person name="Bernard K."/>
        </authorList>
    </citation>
    <scope>NUCLEOTIDE SEQUENCE [LARGE SCALE GENOMIC DNA]</scope>
    <source>
        <strain evidence="10 11">DSM 105136</strain>
    </source>
</reference>
<dbReference type="CDD" id="cd00209">
    <property type="entry name" value="DHFR"/>
    <property type="match status" value="1"/>
</dbReference>
<evidence type="ECO:0000256" key="8">
    <source>
        <dbReference type="PIRNR" id="PIRNR000194"/>
    </source>
</evidence>
<dbReference type="InterPro" id="IPR012259">
    <property type="entry name" value="DHFR"/>
</dbReference>
<evidence type="ECO:0000313" key="11">
    <source>
        <dbReference type="Proteomes" id="UP000278006"/>
    </source>
</evidence>
<dbReference type="SUPFAM" id="SSF53597">
    <property type="entry name" value="Dihydrofolate reductase-like"/>
    <property type="match status" value="1"/>
</dbReference>
<dbReference type="RefSeq" id="WP_122226849.1">
    <property type="nucleotide sequence ID" value="NZ_RDQO01000001.1"/>
</dbReference>
<gene>
    <name evidence="10" type="ORF">D8I35_06655</name>
</gene>
<dbReference type="Pfam" id="PF00186">
    <property type="entry name" value="DHFR_1"/>
    <property type="match status" value="1"/>
</dbReference>
<dbReference type="AlphaFoldDB" id="A0A3M6R0E0"/>
<evidence type="ECO:0000259" key="9">
    <source>
        <dbReference type="PROSITE" id="PS51330"/>
    </source>
</evidence>
<keyword evidence="6 8" id="KW-0560">Oxidoreductase</keyword>
<name>A0A3M6R0E0_9BURK</name>
<dbReference type="InterPro" id="IPR024072">
    <property type="entry name" value="DHFR-like_dom_sf"/>
</dbReference>
<organism evidence="10 11">
    <name type="scientific">Corticibacter populi</name>
    <dbReference type="NCBI Taxonomy" id="1550736"/>
    <lineage>
        <taxon>Bacteria</taxon>
        <taxon>Pseudomonadati</taxon>
        <taxon>Pseudomonadota</taxon>
        <taxon>Betaproteobacteria</taxon>
        <taxon>Burkholderiales</taxon>
        <taxon>Comamonadaceae</taxon>
        <taxon>Corticibacter</taxon>
    </lineage>
</organism>
<evidence type="ECO:0000256" key="1">
    <source>
        <dbReference type="ARBA" id="ARBA00004903"/>
    </source>
</evidence>
<dbReference type="GO" id="GO:0004146">
    <property type="term" value="F:dihydrofolate reductase activity"/>
    <property type="evidence" value="ECO:0007669"/>
    <property type="project" value="UniProtKB-EC"/>
</dbReference>
<dbReference type="PANTHER" id="PTHR48069">
    <property type="entry name" value="DIHYDROFOLATE REDUCTASE"/>
    <property type="match status" value="1"/>
</dbReference>
<dbReference type="PIRSF" id="PIRSF000194">
    <property type="entry name" value="DHFR"/>
    <property type="match status" value="1"/>
</dbReference>
<evidence type="ECO:0000256" key="3">
    <source>
        <dbReference type="ARBA" id="ARBA00012856"/>
    </source>
</evidence>
<keyword evidence="11" id="KW-1185">Reference proteome</keyword>
<dbReference type="UniPathway" id="UPA00077">
    <property type="reaction ID" value="UER00158"/>
</dbReference>
<evidence type="ECO:0000256" key="7">
    <source>
        <dbReference type="ARBA" id="ARBA00025067"/>
    </source>
</evidence>
<dbReference type="GO" id="GO:0046452">
    <property type="term" value="P:dihydrofolate metabolic process"/>
    <property type="evidence" value="ECO:0007669"/>
    <property type="project" value="TreeGrafter"/>
</dbReference>
<dbReference type="InterPro" id="IPR001796">
    <property type="entry name" value="DHFR_dom"/>
</dbReference>
<dbReference type="EMBL" id="RDQO01000001">
    <property type="protein sequence ID" value="RMX08724.1"/>
    <property type="molecule type" value="Genomic_DNA"/>
</dbReference>
<comment type="catalytic activity">
    <reaction evidence="8">
        <text>(6S)-5,6,7,8-tetrahydrofolate + NADP(+) = 7,8-dihydrofolate + NADPH + H(+)</text>
        <dbReference type="Rhea" id="RHEA:15009"/>
        <dbReference type="ChEBI" id="CHEBI:15378"/>
        <dbReference type="ChEBI" id="CHEBI:57451"/>
        <dbReference type="ChEBI" id="CHEBI:57453"/>
        <dbReference type="ChEBI" id="CHEBI:57783"/>
        <dbReference type="ChEBI" id="CHEBI:58349"/>
        <dbReference type="EC" id="1.5.1.3"/>
    </reaction>
</comment>
<comment type="caution">
    <text evidence="10">The sequence shown here is derived from an EMBL/GenBank/DDBJ whole genome shotgun (WGS) entry which is preliminary data.</text>
</comment>
<accession>A0A3M6R0E0</accession>
<dbReference type="PANTHER" id="PTHR48069:SF3">
    <property type="entry name" value="DIHYDROFOLATE REDUCTASE"/>
    <property type="match status" value="1"/>
</dbReference>
<feature type="domain" description="DHFR" evidence="9">
    <location>
        <begin position="10"/>
        <end position="177"/>
    </location>
</feature>
<evidence type="ECO:0000256" key="5">
    <source>
        <dbReference type="ARBA" id="ARBA00022857"/>
    </source>
</evidence>
<proteinExistence type="inferred from homology"/>
<evidence type="ECO:0000256" key="2">
    <source>
        <dbReference type="ARBA" id="ARBA00009539"/>
    </source>
</evidence>
<dbReference type="PROSITE" id="PS51330">
    <property type="entry name" value="DHFR_2"/>
    <property type="match status" value="1"/>
</dbReference>
<evidence type="ECO:0000313" key="10">
    <source>
        <dbReference type="EMBL" id="RMX08724.1"/>
    </source>
</evidence>
<dbReference type="GO" id="GO:0006730">
    <property type="term" value="P:one-carbon metabolic process"/>
    <property type="evidence" value="ECO:0007669"/>
    <property type="project" value="UniProtKB-KW"/>
</dbReference>
<dbReference type="PRINTS" id="PR00070">
    <property type="entry name" value="DHFR"/>
</dbReference>